<feature type="transmembrane region" description="Helical" evidence="14">
    <location>
        <begin position="239"/>
        <end position="258"/>
    </location>
</feature>
<feature type="transmembrane region" description="Helical" evidence="14">
    <location>
        <begin position="141"/>
        <end position="159"/>
    </location>
</feature>
<evidence type="ECO:0000256" key="1">
    <source>
        <dbReference type="ARBA" id="ARBA00004651"/>
    </source>
</evidence>
<evidence type="ECO:0000256" key="14">
    <source>
        <dbReference type="HAMAP-Rule" id="MF_01006"/>
    </source>
</evidence>
<accession>A0A2H0KFM0</accession>
<evidence type="ECO:0000256" key="8">
    <source>
        <dbReference type="ARBA" id="ARBA00022989"/>
    </source>
</evidence>
<keyword evidence="14" id="KW-0573">Peptidoglycan synthesis</keyword>
<name>A0A2H0KFM0_9BACT</name>
<evidence type="ECO:0000256" key="4">
    <source>
        <dbReference type="ARBA" id="ARBA00021581"/>
    </source>
</evidence>
<dbReference type="HAMAP" id="MF_01006">
    <property type="entry name" value="Undec_diphosphatase"/>
    <property type="match status" value="1"/>
</dbReference>
<feature type="transmembrane region" description="Helical" evidence="14">
    <location>
        <begin position="179"/>
        <end position="197"/>
    </location>
</feature>
<evidence type="ECO:0000256" key="2">
    <source>
        <dbReference type="ARBA" id="ARBA00010621"/>
    </source>
</evidence>
<dbReference type="Proteomes" id="UP000231371">
    <property type="component" value="Unassembled WGS sequence"/>
</dbReference>
<keyword evidence="9 14" id="KW-0472">Membrane</keyword>
<keyword evidence="7 14" id="KW-0378">Hydrolase</keyword>
<evidence type="ECO:0000256" key="5">
    <source>
        <dbReference type="ARBA" id="ARBA00022475"/>
    </source>
</evidence>
<dbReference type="EMBL" id="PCVI01000041">
    <property type="protein sequence ID" value="PIQ70061.1"/>
    <property type="molecule type" value="Genomic_DNA"/>
</dbReference>
<feature type="transmembrane region" description="Helical" evidence="14">
    <location>
        <begin position="79"/>
        <end position="95"/>
    </location>
</feature>
<comment type="subcellular location">
    <subcellularLocation>
        <location evidence="1 14">Cell membrane</location>
        <topology evidence="1 14">Multi-pass membrane protein</topology>
    </subcellularLocation>
</comment>
<keyword evidence="8 14" id="KW-1133">Transmembrane helix</keyword>
<keyword evidence="14" id="KW-0961">Cell wall biogenesis/degradation</keyword>
<comment type="catalytic activity">
    <reaction evidence="13 14">
        <text>di-trans,octa-cis-undecaprenyl diphosphate + H2O = di-trans,octa-cis-undecaprenyl phosphate + phosphate + H(+)</text>
        <dbReference type="Rhea" id="RHEA:28094"/>
        <dbReference type="ChEBI" id="CHEBI:15377"/>
        <dbReference type="ChEBI" id="CHEBI:15378"/>
        <dbReference type="ChEBI" id="CHEBI:43474"/>
        <dbReference type="ChEBI" id="CHEBI:58405"/>
        <dbReference type="ChEBI" id="CHEBI:60392"/>
        <dbReference type="EC" id="3.6.1.27"/>
    </reaction>
</comment>
<keyword evidence="10 14" id="KW-0046">Antibiotic resistance</keyword>
<dbReference type="PANTHER" id="PTHR30622:SF4">
    <property type="entry name" value="UNDECAPRENYL-DIPHOSPHATASE"/>
    <property type="match status" value="1"/>
</dbReference>
<comment type="caution">
    <text evidence="15">The sequence shown here is derived from an EMBL/GenBank/DDBJ whole genome shotgun (WGS) entry which is preliminary data.</text>
</comment>
<evidence type="ECO:0000256" key="12">
    <source>
        <dbReference type="ARBA" id="ARBA00032932"/>
    </source>
</evidence>
<keyword evidence="5 14" id="KW-1003">Cell membrane</keyword>
<feature type="transmembrane region" description="Helical" evidence="14">
    <location>
        <begin position="209"/>
        <end position="227"/>
    </location>
</feature>
<protein>
    <recommendedName>
        <fullName evidence="4 14">Undecaprenyl-diphosphatase</fullName>
        <ecNumber evidence="3 14">3.6.1.27</ecNumber>
    </recommendedName>
    <alternativeName>
        <fullName evidence="12 14">Bacitracin resistance protein</fullName>
    </alternativeName>
    <alternativeName>
        <fullName evidence="11 14">Undecaprenyl pyrophosphate phosphatase</fullName>
    </alternativeName>
</protein>
<dbReference type="GO" id="GO:0005886">
    <property type="term" value="C:plasma membrane"/>
    <property type="evidence" value="ECO:0007669"/>
    <property type="project" value="UniProtKB-SubCell"/>
</dbReference>
<dbReference type="EC" id="3.6.1.27" evidence="3 14"/>
<dbReference type="InterPro" id="IPR003824">
    <property type="entry name" value="UppP"/>
</dbReference>
<evidence type="ECO:0000256" key="10">
    <source>
        <dbReference type="ARBA" id="ARBA00023251"/>
    </source>
</evidence>
<evidence type="ECO:0000256" key="9">
    <source>
        <dbReference type="ARBA" id="ARBA00023136"/>
    </source>
</evidence>
<organism evidence="15 16">
    <name type="scientific">Candidatus Shapirobacteria bacterium CG11_big_fil_rev_8_21_14_0_20_40_12</name>
    <dbReference type="NCBI Taxonomy" id="1974889"/>
    <lineage>
        <taxon>Bacteria</taxon>
        <taxon>Candidatus Shapironibacteriota</taxon>
    </lineage>
</organism>
<proteinExistence type="inferred from homology"/>
<dbReference type="AlphaFoldDB" id="A0A2H0KFM0"/>
<evidence type="ECO:0000313" key="16">
    <source>
        <dbReference type="Proteomes" id="UP000231371"/>
    </source>
</evidence>
<dbReference type="GO" id="GO:0009252">
    <property type="term" value="P:peptidoglycan biosynthetic process"/>
    <property type="evidence" value="ECO:0007669"/>
    <property type="project" value="UniProtKB-KW"/>
</dbReference>
<feature type="transmembrane region" description="Helical" evidence="14">
    <location>
        <begin position="40"/>
        <end position="59"/>
    </location>
</feature>
<dbReference type="Pfam" id="PF02673">
    <property type="entry name" value="BacA"/>
    <property type="match status" value="1"/>
</dbReference>
<evidence type="ECO:0000256" key="11">
    <source>
        <dbReference type="ARBA" id="ARBA00032707"/>
    </source>
</evidence>
<evidence type="ECO:0000256" key="3">
    <source>
        <dbReference type="ARBA" id="ARBA00012374"/>
    </source>
</evidence>
<dbReference type="PANTHER" id="PTHR30622">
    <property type="entry name" value="UNDECAPRENYL-DIPHOSPHATASE"/>
    <property type="match status" value="1"/>
</dbReference>
<evidence type="ECO:0000256" key="6">
    <source>
        <dbReference type="ARBA" id="ARBA00022692"/>
    </source>
</evidence>
<dbReference type="GO" id="GO:0046677">
    <property type="term" value="P:response to antibiotic"/>
    <property type="evidence" value="ECO:0007669"/>
    <property type="project" value="UniProtKB-UniRule"/>
</dbReference>
<keyword evidence="14" id="KW-0133">Cell shape</keyword>
<evidence type="ECO:0000256" key="7">
    <source>
        <dbReference type="ARBA" id="ARBA00022801"/>
    </source>
</evidence>
<gene>
    <name evidence="14" type="primary">uppP</name>
    <name evidence="15" type="ORF">COV89_02580</name>
</gene>
<dbReference type="GO" id="GO:0071555">
    <property type="term" value="P:cell wall organization"/>
    <property type="evidence" value="ECO:0007669"/>
    <property type="project" value="UniProtKB-KW"/>
</dbReference>
<evidence type="ECO:0000256" key="13">
    <source>
        <dbReference type="ARBA" id="ARBA00047594"/>
    </source>
</evidence>
<keyword evidence="6 14" id="KW-0812">Transmembrane</keyword>
<reference evidence="15 16" key="1">
    <citation type="submission" date="2017-09" db="EMBL/GenBank/DDBJ databases">
        <title>Depth-based differentiation of microbial function through sediment-hosted aquifers and enrichment of novel symbionts in the deep terrestrial subsurface.</title>
        <authorList>
            <person name="Probst A.J."/>
            <person name="Ladd B."/>
            <person name="Jarett J.K."/>
            <person name="Geller-Mcgrath D.E."/>
            <person name="Sieber C.M."/>
            <person name="Emerson J.B."/>
            <person name="Anantharaman K."/>
            <person name="Thomas B.C."/>
            <person name="Malmstrom R."/>
            <person name="Stieglmeier M."/>
            <person name="Klingl A."/>
            <person name="Woyke T."/>
            <person name="Ryan C.M."/>
            <person name="Banfield J.F."/>
        </authorList>
    </citation>
    <scope>NUCLEOTIDE SEQUENCE [LARGE SCALE GENOMIC DNA]</scope>
    <source>
        <strain evidence="15">CG11_big_fil_rev_8_21_14_0_20_40_12</strain>
    </source>
</reference>
<evidence type="ECO:0000313" key="15">
    <source>
        <dbReference type="EMBL" id="PIQ70061.1"/>
    </source>
</evidence>
<dbReference type="GO" id="GO:0008360">
    <property type="term" value="P:regulation of cell shape"/>
    <property type="evidence" value="ECO:0007669"/>
    <property type="project" value="UniProtKB-KW"/>
</dbReference>
<dbReference type="GO" id="GO:0050380">
    <property type="term" value="F:undecaprenyl-diphosphatase activity"/>
    <property type="evidence" value="ECO:0007669"/>
    <property type="project" value="UniProtKB-UniRule"/>
</dbReference>
<sequence length="259" mass="28808">MSLSQSLLLAIVQGLTEFLPVSSSGHLVLLQKLFGIEKPPVFFDTLLHLGTLGAVLLFFKEEIFSLFDNWKKKIKLWRLIFFGTIPAAVFGLILSPKIELIFNSLKLVGLMWIVFGILLLSTKKLINKKSGKIEKLEEIKLSDSLVVGFFQAFALFPGISRSGSTIFGGLSRNFSPKLALLFSFLLSVPAIIGAVILELKKVELGEINIGISLTSMLIAGFVGYFSLKMLKKVLESEKLFYFGFYCLFLGLIVLIFNLK</sequence>
<comment type="miscellaneous">
    <text evidence="14">Bacitracin is thought to be involved in the inhibition of peptidoglycan synthesis by sequestering undecaprenyl diphosphate, thereby reducing the pool of lipid carrier available.</text>
</comment>
<comment type="function">
    <text evidence="14">Catalyzes the dephosphorylation of undecaprenyl diphosphate (UPP). Confers resistance to bacitracin.</text>
</comment>
<feature type="transmembrane region" description="Helical" evidence="14">
    <location>
        <begin position="101"/>
        <end position="120"/>
    </location>
</feature>
<comment type="similarity">
    <text evidence="2 14">Belongs to the UppP family.</text>
</comment>